<dbReference type="GO" id="GO:0022857">
    <property type="term" value="F:transmembrane transporter activity"/>
    <property type="evidence" value="ECO:0007669"/>
    <property type="project" value="InterPro"/>
</dbReference>
<feature type="transmembrane region" description="Helical" evidence="6">
    <location>
        <begin position="329"/>
        <end position="347"/>
    </location>
</feature>
<feature type="domain" description="Major facilitator superfamily (MFS) profile" evidence="7">
    <location>
        <begin position="9"/>
        <end position="498"/>
    </location>
</feature>
<evidence type="ECO:0000259" key="7">
    <source>
        <dbReference type="PROSITE" id="PS50850"/>
    </source>
</evidence>
<dbReference type="PROSITE" id="PS50850">
    <property type="entry name" value="MFS"/>
    <property type="match status" value="1"/>
</dbReference>
<feature type="transmembrane region" description="Helical" evidence="6">
    <location>
        <begin position="75"/>
        <end position="94"/>
    </location>
</feature>
<organism evidence="8">
    <name type="scientific">Paraconexibacter sp. AEG42_29</name>
    <dbReference type="NCBI Taxonomy" id="2997339"/>
    <lineage>
        <taxon>Bacteria</taxon>
        <taxon>Bacillati</taxon>
        <taxon>Actinomycetota</taxon>
        <taxon>Thermoleophilia</taxon>
        <taxon>Solirubrobacterales</taxon>
        <taxon>Paraconexibacteraceae</taxon>
        <taxon>Paraconexibacter</taxon>
    </lineage>
</organism>
<dbReference type="SUPFAM" id="SSF103473">
    <property type="entry name" value="MFS general substrate transporter"/>
    <property type="match status" value="1"/>
</dbReference>
<dbReference type="InterPro" id="IPR011701">
    <property type="entry name" value="MFS"/>
</dbReference>
<evidence type="ECO:0000256" key="1">
    <source>
        <dbReference type="ARBA" id="ARBA00004651"/>
    </source>
</evidence>
<feature type="transmembrane region" description="Helical" evidence="6">
    <location>
        <begin position="263"/>
        <end position="284"/>
    </location>
</feature>
<dbReference type="Gene3D" id="1.20.1250.20">
    <property type="entry name" value="MFS general substrate transporter like domains"/>
    <property type="match status" value="1"/>
</dbReference>
<dbReference type="GO" id="GO:0005886">
    <property type="term" value="C:plasma membrane"/>
    <property type="evidence" value="ECO:0007669"/>
    <property type="project" value="UniProtKB-SubCell"/>
</dbReference>
<sequence length="520" mass="53432">MLRASRWTVLAALCLAVFVVNLATTVVNIGLPSLVSELDASTGDLLWIVDAFNLAFAALVLAGGSLSDRFGRRRALLIGLAGFAATSLAGAWSGNPDVLIAWRAATGVFAAVIFPVTLSILTNVFEDRRERATAIGIWGAATGLAVALGPVTGGALVEHFWWGSILVFNGLVAVAALGFAVLVVPDSRDPETPPLDVRGLVLSSAGLGLLVHAIIQAPERGWGSTTSLVAFAAAVVVLFVFVLQERRTEHPMLDVALFKNMRFTAASSAIAFAFFAMFGFIFLVTQYFQFVRGYGPLEAGLRTLPVATSIAIGAVVGTPLAVRLGSKLVVAGGLLSLTVAFTWISLITDHTSYGQIVGQMAFLGIGIGLVSSPATEAIMGVVPAAKAGIGSAVNDATRELGGTLGVAVIGSVALSLYRDHLTSARIPPETAAAARESIGGALEAARRVAESGQADAALKLTTVAKDGYLDGMAAGCLVAAGVALLGALLTIAFLPSHPGTPDATPDPDRPLHPAARHAAA</sequence>
<keyword evidence="4 6" id="KW-0472">Membrane</keyword>
<dbReference type="Pfam" id="PF07690">
    <property type="entry name" value="MFS_1"/>
    <property type="match status" value="1"/>
</dbReference>
<evidence type="ECO:0000256" key="5">
    <source>
        <dbReference type="SAM" id="MobiDB-lite"/>
    </source>
</evidence>
<dbReference type="RefSeq" id="WP_354698000.1">
    <property type="nucleotide sequence ID" value="NZ_CP114014.1"/>
</dbReference>
<dbReference type="AlphaFoldDB" id="A0AAU7AYS6"/>
<evidence type="ECO:0000256" key="6">
    <source>
        <dbReference type="SAM" id="Phobius"/>
    </source>
</evidence>
<feature type="transmembrane region" description="Helical" evidence="6">
    <location>
        <begin position="221"/>
        <end position="243"/>
    </location>
</feature>
<dbReference type="CDD" id="cd17321">
    <property type="entry name" value="MFS_MMR_MDR_like"/>
    <property type="match status" value="1"/>
</dbReference>
<feature type="transmembrane region" description="Helical" evidence="6">
    <location>
        <begin position="133"/>
        <end position="153"/>
    </location>
</feature>
<dbReference type="PRINTS" id="PR01036">
    <property type="entry name" value="TCRTETB"/>
</dbReference>
<feature type="transmembrane region" description="Helical" evidence="6">
    <location>
        <begin position="195"/>
        <end position="215"/>
    </location>
</feature>
<dbReference type="EMBL" id="CP114014">
    <property type="protein sequence ID" value="XAY06782.1"/>
    <property type="molecule type" value="Genomic_DNA"/>
</dbReference>
<dbReference type="InterPro" id="IPR036259">
    <property type="entry name" value="MFS_trans_sf"/>
</dbReference>
<evidence type="ECO:0000313" key="8">
    <source>
        <dbReference type="EMBL" id="XAY06782.1"/>
    </source>
</evidence>
<dbReference type="PANTHER" id="PTHR42718:SF42">
    <property type="entry name" value="EXPORT PROTEIN"/>
    <property type="match status" value="1"/>
</dbReference>
<evidence type="ECO:0000256" key="3">
    <source>
        <dbReference type="ARBA" id="ARBA00022989"/>
    </source>
</evidence>
<comment type="subcellular location">
    <subcellularLocation>
        <location evidence="1">Cell membrane</location>
        <topology evidence="1">Multi-pass membrane protein</topology>
    </subcellularLocation>
</comment>
<protein>
    <submittedName>
        <fullName evidence="8">Antiseptic resistance protein</fullName>
    </submittedName>
</protein>
<feature type="transmembrane region" description="Helical" evidence="6">
    <location>
        <begin position="46"/>
        <end position="63"/>
    </location>
</feature>
<feature type="transmembrane region" description="Helical" evidence="6">
    <location>
        <begin position="304"/>
        <end position="322"/>
    </location>
</feature>
<dbReference type="KEGG" id="parq:DSM112329_03660"/>
<dbReference type="PANTHER" id="PTHR42718">
    <property type="entry name" value="MAJOR FACILITATOR SUPERFAMILY MULTIDRUG TRANSPORTER MFSC"/>
    <property type="match status" value="1"/>
</dbReference>
<feature type="region of interest" description="Disordered" evidence="5">
    <location>
        <begin position="499"/>
        <end position="520"/>
    </location>
</feature>
<keyword evidence="2 6" id="KW-0812">Transmembrane</keyword>
<evidence type="ECO:0000256" key="4">
    <source>
        <dbReference type="ARBA" id="ARBA00023136"/>
    </source>
</evidence>
<feature type="transmembrane region" description="Helical" evidence="6">
    <location>
        <begin position="100"/>
        <end position="121"/>
    </location>
</feature>
<proteinExistence type="predicted"/>
<dbReference type="Gene3D" id="1.20.1720.10">
    <property type="entry name" value="Multidrug resistance protein D"/>
    <property type="match status" value="1"/>
</dbReference>
<evidence type="ECO:0000256" key="2">
    <source>
        <dbReference type="ARBA" id="ARBA00022692"/>
    </source>
</evidence>
<name>A0AAU7AYS6_9ACTN</name>
<reference evidence="8" key="1">
    <citation type="submission" date="2022-12" db="EMBL/GenBank/DDBJ databases">
        <title>Paraconexibacter alkalitolerans sp. nov. and Baekduia alba sp. nov., isolated from soil and emended description of the genera Paraconexibacter (Chun et al., 2020) and Baekduia (An et al., 2020).</title>
        <authorList>
            <person name="Vieira S."/>
            <person name="Huber K.J."/>
            <person name="Geppert A."/>
            <person name="Wolf J."/>
            <person name="Neumann-Schaal M."/>
            <person name="Muesken M."/>
            <person name="Overmann J."/>
        </authorList>
    </citation>
    <scope>NUCLEOTIDE SEQUENCE</scope>
    <source>
        <strain evidence="8">AEG42_29</strain>
    </source>
</reference>
<accession>A0AAU7AYS6</accession>
<feature type="transmembrane region" description="Helical" evidence="6">
    <location>
        <begin position="468"/>
        <end position="494"/>
    </location>
</feature>
<dbReference type="InterPro" id="IPR020846">
    <property type="entry name" value="MFS_dom"/>
</dbReference>
<feature type="transmembrane region" description="Helical" evidence="6">
    <location>
        <begin position="159"/>
        <end position="183"/>
    </location>
</feature>
<gene>
    <name evidence="8" type="primary">qacA_2</name>
    <name evidence="8" type="ORF">DSM112329_03660</name>
</gene>
<keyword evidence="3 6" id="KW-1133">Transmembrane helix</keyword>